<evidence type="ECO:0000313" key="5">
    <source>
        <dbReference type="EMBL" id="CAB5068594.1"/>
    </source>
</evidence>
<dbReference type="PANTHER" id="PTHR43031">
    <property type="entry name" value="FAD-DEPENDENT OXIDOREDUCTASE"/>
    <property type="match status" value="1"/>
</dbReference>
<dbReference type="Pfam" id="PF00581">
    <property type="entry name" value="Rhodanese"/>
    <property type="match status" value="1"/>
</dbReference>
<dbReference type="CDD" id="cd00158">
    <property type="entry name" value="RHOD"/>
    <property type="match status" value="1"/>
</dbReference>
<dbReference type="SUPFAM" id="SSF52821">
    <property type="entry name" value="Rhodanese/Cell cycle control phosphatase"/>
    <property type="match status" value="1"/>
</dbReference>
<dbReference type="GO" id="GO:0004792">
    <property type="term" value="F:thiosulfate-cyanide sulfurtransferase activity"/>
    <property type="evidence" value="ECO:0007669"/>
    <property type="project" value="InterPro"/>
</dbReference>
<dbReference type="PROSITE" id="PS00380">
    <property type="entry name" value="RHODANESE_1"/>
    <property type="match status" value="1"/>
</dbReference>
<dbReference type="PANTHER" id="PTHR43031:SF1">
    <property type="entry name" value="PYRIDINE NUCLEOTIDE-DISULPHIDE OXIDOREDUCTASE"/>
    <property type="match status" value="1"/>
</dbReference>
<evidence type="ECO:0000313" key="2">
    <source>
        <dbReference type="EMBL" id="CAB4697466.1"/>
    </source>
</evidence>
<name>A0A6J6U701_9ZZZZ</name>
<dbReference type="EMBL" id="CAFBLR010000002">
    <property type="protein sequence ID" value="CAB4857643.1"/>
    <property type="molecule type" value="Genomic_DNA"/>
</dbReference>
<dbReference type="SMART" id="SM00450">
    <property type="entry name" value="RHOD"/>
    <property type="match status" value="1"/>
</dbReference>
<dbReference type="EMBL" id="CAEZXX010000015">
    <property type="protein sequence ID" value="CAB4697466.1"/>
    <property type="molecule type" value="Genomic_DNA"/>
</dbReference>
<evidence type="ECO:0000313" key="4">
    <source>
        <dbReference type="EMBL" id="CAB4857643.1"/>
    </source>
</evidence>
<dbReference type="PROSITE" id="PS50206">
    <property type="entry name" value="RHODANESE_3"/>
    <property type="match status" value="1"/>
</dbReference>
<proteinExistence type="predicted"/>
<dbReference type="InterPro" id="IPR050229">
    <property type="entry name" value="GlpE_sulfurtransferase"/>
</dbReference>
<dbReference type="EMBL" id="CAFBQP010000149">
    <property type="protein sequence ID" value="CAB5068594.1"/>
    <property type="molecule type" value="Genomic_DNA"/>
</dbReference>
<accession>A0A6J6U701</accession>
<dbReference type="InterPro" id="IPR001307">
    <property type="entry name" value="Thiosulphate_STrfase_CS"/>
</dbReference>
<dbReference type="Gene3D" id="3.40.250.10">
    <property type="entry name" value="Rhodanese-like domain"/>
    <property type="match status" value="1"/>
</dbReference>
<evidence type="ECO:0000313" key="3">
    <source>
        <dbReference type="EMBL" id="CAB4755346.1"/>
    </source>
</evidence>
<gene>
    <name evidence="2" type="ORF">UFOPK2602_00385</name>
    <name evidence="3" type="ORF">UFOPK2806_01278</name>
    <name evidence="4" type="ORF">UFOPK3417_00043</name>
    <name evidence="5" type="ORF">UFOPK4306_02445</name>
</gene>
<reference evidence="3" key="1">
    <citation type="submission" date="2020-05" db="EMBL/GenBank/DDBJ databases">
        <authorList>
            <person name="Chiriac C."/>
            <person name="Salcher M."/>
            <person name="Ghai R."/>
            <person name="Kavagutti S V."/>
        </authorList>
    </citation>
    <scope>NUCLEOTIDE SEQUENCE</scope>
</reference>
<protein>
    <submittedName>
        <fullName evidence="3">Unannotated protein</fullName>
    </submittedName>
</protein>
<feature type="domain" description="Rhodanese" evidence="1">
    <location>
        <begin position="16"/>
        <end position="103"/>
    </location>
</feature>
<dbReference type="AlphaFoldDB" id="A0A6J6U701"/>
<dbReference type="InterPro" id="IPR001763">
    <property type="entry name" value="Rhodanese-like_dom"/>
</dbReference>
<sequence length="107" mass="11374">MTIPEITVERLAELLAAGGVALFDVRQPYEFDEAHVPGATLIPLGEVPDRVADFPTDREVLVICKSGGRSAQAVEFLRERDITAVNVEGGTMAWVSAGHPVETGGVS</sequence>
<organism evidence="3">
    <name type="scientific">freshwater metagenome</name>
    <dbReference type="NCBI Taxonomy" id="449393"/>
    <lineage>
        <taxon>unclassified sequences</taxon>
        <taxon>metagenomes</taxon>
        <taxon>ecological metagenomes</taxon>
    </lineage>
</organism>
<dbReference type="EMBL" id="CAEZYY010000014">
    <property type="protein sequence ID" value="CAB4755346.1"/>
    <property type="molecule type" value="Genomic_DNA"/>
</dbReference>
<evidence type="ECO:0000259" key="1">
    <source>
        <dbReference type="PROSITE" id="PS50206"/>
    </source>
</evidence>
<dbReference type="InterPro" id="IPR036873">
    <property type="entry name" value="Rhodanese-like_dom_sf"/>
</dbReference>